<dbReference type="EMBL" id="FNUV01000007">
    <property type="protein sequence ID" value="SEG02271.1"/>
    <property type="molecule type" value="Genomic_DNA"/>
</dbReference>
<evidence type="ECO:0000313" key="2">
    <source>
        <dbReference type="EMBL" id="SEG02271.1"/>
    </source>
</evidence>
<protein>
    <submittedName>
        <fullName evidence="2">Uncharacterized protein</fullName>
    </submittedName>
</protein>
<dbReference type="Proteomes" id="UP000236735">
    <property type="component" value="Unassembled WGS sequence"/>
</dbReference>
<evidence type="ECO:0000256" key="1">
    <source>
        <dbReference type="SAM" id="Phobius"/>
    </source>
</evidence>
<dbReference type="AlphaFoldDB" id="A0A1H5WS97"/>
<evidence type="ECO:0000313" key="3">
    <source>
        <dbReference type="Proteomes" id="UP000236735"/>
    </source>
</evidence>
<name>A0A1H5WS97_XYLRU</name>
<keyword evidence="1" id="KW-1133">Transmembrane helix</keyword>
<proteinExistence type="predicted"/>
<sequence>MFCLTFLQEERQAHKRVIQHFIIYQIVNDMEENKNLTAERSLEIITEQIERSQRTITKNSALPLMWWGVCVTIFAPLIAYLWKNHGGPIWNTLWAVMWLIGFIGNWIIDKKKETVPTTFVSKTIGHVWSTFGLFCGGIGILFCLIGTGVLPLKLIIPNAYIFSCITSIISLCFGMSTCITGRIIQNLLIQRCGFIAGLGGFFTALFFSSYQQLYVMAGVTIIALIIPGVVIHIQNKK</sequence>
<feature type="transmembrane region" description="Helical" evidence="1">
    <location>
        <begin position="213"/>
        <end position="233"/>
    </location>
</feature>
<gene>
    <name evidence="2" type="ORF">SAMN05216354_2465</name>
</gene>
<keyword evidence="1" id="KW-0472">Membrane</keyword>
<accession>A0A1H5WS97</accession>
<feature type="transmembrane region" description="Helical" evidence="1">
    <location>
        <begin position="61"/>
        <end position="82"/>
    </location>
</feature>
<reference evidence="2 3" key="1">
    <citation type="submission" date="2016-10" db="EMBL/GenBank/DDBJ databases">
        <authorList>
            <person name="de Groot N.N."/>
        </authorList>
    </citation>
    <scope>NUCLEOTIDE SEQUENCE [LARGE SCALE GENOMIC DNA]</scope>
    <source>
        <strain evidence="2 3">AR32</strain>
    </source>
</reference>
<organism evidence="2 3">
    <name type="scientific">Xylanibacter ruminicola</name>
    <name type="common">Prevotella ruminicola</name>
    <dbReference type="NCBI Taxonomy" id="839"/>
    <lineage>
        <taxon>Bacteria</taxon>
        <taxon>Pseudomonadati</taxon>
        <taxon>Bacteroidota</taxon>
        <taxon>Bacteroidia</taxon>
        <taxon>Bacteroidales</taxon>
        <taxon>Prevotellaceae</taxon>
        <taxon>Xylanibacter</taxon>
    </lineage>
</organism>
<feature type="transmembrane region" description="Helical" evidence="1">
    <location>
        <begin position="188"/>
        <end position="207"/>
    </location>
</feature>
<feature type="transmembrane region" description="Helical" evidence="1">
    <location>
        <begin position="128"/>
        <end position="149"/>
    </location>
</feature>
<feature type="transmembrane region" description="Helical" evidence="1">
    <location>
        <begin position="88"/>
        <end position="108"/>
    </location>
</feature>
<feature type="transmembrane region" description="Helical" evidence="1">
    <location>
        <begin position="155"/>
        <end position="176"/>
    </location>
</feature>
<keyword evidence="1" id="KW-0812">Transmembrane</keyword>